<name>A0A1I1YDT4_9FIRM</name>
<dbReference type="EMBL" id="FONL01000002">
    <property type="protein sequence ID" value="SFE16263.1"/>
    <property type="molecule type" value="Genomic_DNA"/>
</dbReference>
<sequence>MEKEDRSSIERLVNAFLTEIEANDNYRTDNFYLYRFNAVSMVWDRYKKKSALPALLQDYLPVDRNASEFKYSPAKRKEIIAVCNEILDALFTDPVFRLPACTLEDFLLPMIGGKCLDLRTLELSDFGKKDFVPWAADFSFIEKAGWKQVPDFRNYLRLSLGIDLDSTLPPDKEKKLALLCQMMTYMISNLSGAKKAFILLGPANCGKSRLLNFVKRFVGDDNYSPLRFSDLGQRFRSSMLMHTNYILNDELGRSIENLDILKKVLSGEEIVAEEKNKPSFVLRPNIKAMFASNVMPLPVELDHGGALLQRLQVLKFGETIPREQWVLDLDDRLWQERDAIMSLAIIKGRDIVSNNYQFTDDPETRAIIENYSLMTNSVSAFINDATCVIRSDGAAVYSKELYNRYKQFCDDAGIRAVPDDIFSGQLMEYGFSKKRARLYGDKNPRACVVGLKLVQRF</sequence>
<keyword evidence="5" id="KW-1185">Reference proteome</keyword>
<dbReference type="GO" id="GO:0005524">
    <property type="term" value="F:ATP binding"/>
    <property type="evidence" value="ECO:0007669"/>
    <property type="project" value="UniProtKB-KW"/>
</dbReference>
<evidence type="ECO:0000259" key="3">
    <source>
        <dbReference type="PROSITE" id="PS51206"/>
    </source>
</evidence>
<dbReference type="PROSITE" id="PS51206">
    <property type="entry name" value="SF3_HELICASE_1"/>
    <property type="match status" value="1"/>
</dbReference>
<dbReference type="InterPro" id="IPR027417">
    <property type="entry name" value="P-loop_NTPase"/>
</dbReference>
<dbReference type="OrthoDB" id="9763644at2"/>
<reference evidence="4 5" key="1">
    <citation type="submission" date="2016-10" db="EMBL/GenBank/DDBJ databases">
        <authorList>
            <person name="de Groot N.N."/>
        </authorList>
    </citation>
    <scope>NUCLEOTIDE SEQUENCE [LARGE SCALE GENOMIC DNA]</scope>
    <source>
        <strain evidence="4 5">DSM 9236</strain>
    </source>
</reference>
<evidence type="ECO:0000256" key="1">
    <source>
        <dbReference type="ARBA" id="ARBA00022741"/>
    </source>
</evidence>
<dbReference type="STRING" id="1123323.SAMN05216245_102102"/>
<dbReference type="InterPro" id="IPR045455">
    <property type="entry name" value="NrS-1_pol-like_helicase"/>
</dbReference>
<dbReference type="RefSeq" id="WP_093912687.1">
    <property type="nucleotide sequence ID" value="NZ_FONL01000002.1"/>
</dbReference>
<evidence type="ECO:0000313" key="4">
    <source>
        <dbReference type="EMBL" id="SFE16263.1"/>
    </source>
</evidence>
<dbReference type="InterPro" id="IPR014015">
    <property type="entry name" value="Helicase_SF3_DNA-vir"/>
</dbReference>
<dbReference type="SUPFAM" id="SSF52540">
    <property type="entry name" value="P-loop containing nucleoside triphosphate hydrolases"/>
    <property type="match status" value="1"/>
</dbReference>
<dbReference type="Pfam" id="PF19263">
    <property type="entry name" value="DUF5906"/>
    <property type="match status" value="1"/>
</dbReference>
<dbReference type="Proteomes" id="UP000198896">
    <property type="component" value="Unassembled WGS sequence"/>
</dbReference>
<proteinExistence type="predicted"/>
<evidence type="ECO:0000256" key="2">
    <source>
        <dbReference type="ARBA" id="ARBA00022840"/>
    </source>
</evidence>
<feature type="domain" description="SF3 helicase" evidence="3">
    <location>
        <begin position="174"/>
        <end position="329"/>
    </location>
</feature>
<gene>
    <name evidence="4" type="ORF">SAMN05216245_102102</name>
</gene>
<organism evidence="4 5">
    <name type="scientific">Succiniclasticum ruminis DSM 9236</name>
    <dbReference type="NCBI Taxonomy" id="1123323"/>
    <lineage>
        <taxon>Bacteria</taxon>
        <taxon>Bacillati</taxon>
        <taxon>Bacillota</taxon>
        <taxon>Negativicutes</taxon>
        <taxon>Acidaminococcales</taxon>
        <taxon>Acidaminococcaceae</taxon>
        <taxon>Succiniclasticum</taxon>
    </lineage>
</organism>
<dbReference type="Gene3D" id="3.40.50.300">
    <property type="entry name" value="P-loop containing nucleotide triphosphate hydrolases"/>
    <property type="match status" value="1"/>
</dbReference>
<keyword evidence="1" id="KW-0547">Nucleotide-binding</keyword>
<keyword evidence="2" id="KW-0067">ATP-binding</keyword>
<protein>
    <submittedName>
        <fullName evidence="4">Phage/plasmid primase, P4 family, C-terminal domain-containing protein</fullName>
    </submittedName>
</protein>
<dbReference type="AlphaFoldDB" id="A0A1I1YDT4"/>
<evidence type="ECO:0000313" key="5">
    <source>
        <dbReference type="Proteomes" id="UP000198896"/>
    </source>
</evidence>
<accession>A0A1I1YDT4</accession>